<dbReference type="EMBL" id="CP046956">
    <property type="protein sequence ID" value="QTN00091.1"/>
    <property type="molecule type" value="Genomic_DNA"/>
</dbReference>
<sequence>MKKISWLIGILTVTALLLWAATAVLIWEDLQQENDSRLSGKHPLAKRMDRELDGIGLFTKRSSTEIKSNETNHERPVISIDELLSDLHIDPK</sequence>
<organism evidence="1 2">
    <name type="scientific">Sediminibacillus dalangtanensis</name>
    <dbReference type="NCBI Taxonomy" id="2729421"/>
    <lineage>
        <taxon>Bacteria</taxon>
        <taxon>Bacillati</taxon>
        <taxon>Bacillota</taxon>
        <taxon>Bacilli</taxon>
        <taxon>Bacillales</taxon>
        <taxon>Bacillaceae</taxon>
        <taxon>Sediminibacillus</taxon>
    </lineage>
</organism>
<proteinExistence type="predicted"/>
<evidence type="ECO:0000313" key="1">
    <source>
        <dbReference type="EMBL" id="QTN00091.1"/>
    </source>
</evidence>
<accession>A0ABX7VWE5</accession>
<dbReference type="RefSeq" id="WP_209365238.1">
    <property type="nucleotide sequence ID" value="NZ_CP046956.1"/>
</dbReference>
<dbReference type="Proteomes" id="UP000665043">
    <property type="component" value="Chromosome"/>
</dbReference>
<name>A0ABX7VWE5_9BACI</name>
<evidence type="ECO:0000313" key="2">
    <source>
        <dbReference type="Proteomes" id="UP000665043"/>
    </source>
</evidence>
<gene>
    <name evidence="1" type="ORF">ERJ70_12755</name>
</gene>
<keyword evidence="2" id="KW-1185">Reference proteome</keyword>
<reference evidence="1 2" key="1">
    <citation type="submission" date="2019-12" db="EMBL/GenBank/DDBJ databases">
        <title>The whole genome sequencing of a strain isolated from a Mars analog, Dalangtan Playa.</title>
        <authorList>
            <person name="Huang T."/>
        </authorList>
    </citation>
    <scope>NUCLEOTIDE SEQUENCE [LARGE SCALE GENOMIC DNA]</scope>
    <source>
        <strain evidence="1 2">DP4-553-S</strain>
    </source>
</reference>
<protein>
    <submittedName>
        <fullName evidence="1">Uncharacterized protein</fullName>
    </submittedName>
</protein>